<organism evidence="1 2">
    <name type="scientific">Paramarasmius palmivorus</name>
    <dbReference type="NCBI Taxonomy" id="297713"/>
    <lineage>
        <taxon>Eukaryota</taxon>
        <taxon>Fungi</taxon>
        <taxon>Dikarya</taxon>
        <taxon>Basidiomycota</taxon>
        <taxon>Agaricomycotina</taxon>
        <taxon>Agaricomycetes</taxon>
        <taxon>Agaricomycetidae</taxon>
        <taxon>Agaricales</taxon>
        <taxon>Marasmiineae</taxon>
        <taxon>Marasmiaceae</taxon>
        <taxon>Paramarasmius</taxon>
    </lineage>
</organism>
<dbReference type="EMBL" id="JAYKXP010000037">
    <property type="protein sequence ID" value="KAK7040275.1"/>
    <property type="molecule type" value="Genomic_DNA"/>
</dbReference>
<gene>
    <name evidence="1" type="ORF">VNI00_009742</name>
</gene>
<sequence length="231" mass="26140">MSQFRPLSVKQERRLVEYLDEEFIKLTRGYKKRLDPDSHVPTLPSYLEVTQKLLSMILQIPPFDPSTSLRTTFLLRLTSDAFNAIPGYTPNAQDLPTLIDWLDDLDQAWLVVLRLQVWDPKEGAGITVELSTNSNVRSSPITQTERTRLKSLLLGAVEMLEGWMECLDGRTADVDGDEEQGDMEGMLGRLEVRDGFNDVFSRTLRELGQSTAMDTDPDLNIFHEEAAMSCG</sequence>
<proteinExistence type="predicted"/>
<evidence type="ECO:0000313" key="1">
    <source>
        <dbReference type="EMBL" id="KAK7040275.1"/>
    </source>
</evidence>
<dbReference type="Proteomes" id="UP001383192">
    <property type="component" value="Unassembled WGS sequence"/>
</dbReference>
<name>A0AAW0CP31_9AGAR</name>
<reference evidence="1 2" key="1">
    <citation type="submission" date="2024-01" db="EMBL/GenBank/DDBJ databases">
        <title>A draft genome for a cacao thread blight-causing isolate of Paramarasmius palmivorus.</title>
        <authorList>
            <person name="Baruah I.K."/>
            <person name="Bukari Y."/>
            <person name="Amoako-Attah I."/>
            <person name="Meinhardt L.W."/>
            <person name="Bailey B.A."/>
            <person name="Cohen S.P."/>
        </authorList>
    </citation>
    <scope>NUCLEOTIDE SEQUENCE [LARGE SCALE GENOMIC DNA]</scope>
    <source>
        <strain evidence="1 2">GH-12</strain>
    </source>
</reference>
<comment type="caution">
    <text evidence="1">The sequence shown here is derived from an EMBL/GenBank/DDBJ whole genome shotgun (WGS) entry which is preliminary data.</text>
</comment>
<protein>
    <submittedName>
        <fullName evidence="1">Uncharacterized protein</fullName>
    </submittedName>
</protein>
<dbReference type="AlphaFoldDB" id="A0AAW0CP31"/>
<evidence type="ECO:0000313" key="2">
    <source>
        <dbReference type="Proteomes" id="UP001383192"/>
    </source>
</evidence>
<keyword evidence="2" id="KW-1185">Reference proteome</keyword>
<accession>A0AAW0CP31</accession>